<dbReference type="Proteomes" id="UP000736335">
    <property type="component" value="Unassembled WGS sequence"/>
</dbReference>
<dbReference type="AlphaFoldDB" id="A0A9P6LD16"/>
<reference evidence="5" key="1">
    <citation type="journal article" date="2020" name="Nat. Commun.">
        <title>Large-scale genome sequencing of mycorrhizal fungi provides insights into the early evolution of symbiotic traits.</title>
        <authorList>
            <person name="Miyauchi S."/>
            <person name="Kiss E."/>
            <person name="Kuo A."/>
            <person name="Drula E."/>
            <person name="Kohler A."/>
            <person name="Sanchez-Garcia M."/>
            <person name="Morin E."/>
            <person name="Andreopoulos B."/>
            <person name="Barry K.W."/>
            <person name="Bonito G."/>
            <person name="Buee M."/>
            <person name="Carver A."/>
            <person name="Chen C."/>
            <person name="Cichocki N."/>
            <person name="Clum A."/>
            <person name="Culley D."/>
            <person name="Crous P.W."/>
            <person name="Fauchery L."/>
            <person name="Girlanda M."/>
            <person name="Hayes R.D."/>
            <person name="Keri Z."/>
            <person name="LaButti K."/>
            <person name="Lipzen A."/>
            <person name="Lombard V."/>
            <person name="Magnuson J."/>
            <person name="Maillard F."/>
            <person name="Murat C."/>
            <person name="Nolan M."/>
            <person name="Ohm R.A."/>
            <person name="Pangilinan J."/>
            <person name="Pereira M.F."/>
            <person name="Perotto S."/>
            <person name="Peter M."/>
            <person name="Pfister S."/>
            <person name="Riley R."/>
            <person name="Sitrit Y."/>
            <person name="Stielow J.B."/>
            <person name="Szollosi G."/>
            <person name="Zifcakova L."/>
            <person name="Stursova M."/>
            <person name="Spatafora J.W."/>
            <person name="Tedersoo L."/>
            <person name="Vaario L.M."/>
            <person name="Yamada A."/>
            <person name="Yan M."/>
            <person name="Wang P."/>
            <person name="Xu J."/>
            <person name="Bruns T."/>
            <person name="Baldrian P."/>
            <person name="Vilgalys R."/>
            <person name="Dunand C."/>
            <person name="Henrissat B."/>
            <person name="Grigoriev I.V."/>
            <person name="Hibbett D."/>
            <person name="Nagy L.G."/>
            <person name="Martin F.M."/>
        </authorList>
    </citation>
    <scope>NUCLEOTIDE SEQUENCE</scope>
    <source>
        <strain evidence="5">UH-Tt-Lm1</strain>
    </source>
</reference>
<dbReference type="InterPro" id="IPR000008">
    <property type="entry name" value="C2_dom"/>
</dbReference>
<proteinExistence type="predicted"/>
<dbReference type="Gene3D" id="2.60.40.150">
    <property type="entry name" value="C2 domain"/>
    <property type="match status" value="1"/>
</dbReference>
<dbReference type="SUPFAM" id="SSF49562">
    <property type="entry name" value="C2 domain (Calcium/lipid-binding domain, CaLB)"/>
    <property type="match status" value="1"/>
</dbReference>
<feature type="region of interest" description="Disordered" evidence="3">
    <location>
        <begin position="388"/>
        <end position="417"/>
    </location>
</feature>
<evidence type="ECO:0000313" key="5">
    <source>
        <dbReference type="EMBL" id="KAF9793139.1"/>
    </source>
</evidence>
<name>A0A9P6LD16_9AGAM</name>
<evidence type="ECO:0000259" key="4">
    <source>
        <dbReference type="PROSITE" id="PS50004"/>
    </source>
</evidence>
<protein>
    <recommendedName>
        <fullName evidence="4">C2 domain-containing protein</fullName>
    </recommendedName>
</protein>
<dbReference type="GO" id="GO:0005509">
    <property type="term" value="F:calcium ion binding"/>
    <property type="evidence" value="ECO:0007669"/>
    <property type="project" value="TreeGrafter"/>
</dbReference>
<evidence type="ECO:0000313" key="6">
    <source>
        <dbReference type="Proteomes" id="UP000736335"/>
    </source>
</evidence>
<keyword evidence="2" id="KW-0106">Calcium</keyword>
<dbReference type="CDD" id="cd00030">
    <property type="entry name" value="C2"/>
    <property type="match status" value="1"/>
</dbReference>
<dbReference type="EMBL" id="WIUZ02000001">
    <property type="protein sequence ID" value="KAF9793139.1"/>
    <property type="molecule type" value="Genomic_DNA"/>
</dbReference>
<dbReference type="SMART" id="SM00239">
    <property type="entry name" value="C2"/>
    <property type="match status" value="1"/>
</dbReference>
<dbReference type="PROSITE" id="PS50004">
    <property type="entry name" value="C2"/>
    <property type="match status" value="1"/>
</dbReference>
<dbReference type="GO" id="GO:0016020">
    <property type="term" value="C:membrane"/>
    <property type="evidence" value="ECO:0007669"/>
    <property type="project" value="TreeGrafter"/>
</dbReference>
<keyword evidence="6" id="KW-1185">Reference proteome</keyword>
<accession>A0A9P6LD16</accession>
<dbReference type="OrthoDB" id="73919at2759"/>
<gene>
    <name evidence="5" type="ORF">BJ322DRAFT_1097954</name>
</gene>
<evidence type="ECO:0000256" key="1">
    <source>
        <dbReference type="ARBA" id="ARBA00022723"/>
    </source>
</evidence>
<dbReference type="PANTHER" id="PTHR45911">
    <property type="entry name" value="C2 DOMAIN-CONTAINING PROTEIN"/>
    <property type="match status" value="1"/>
</dbReference>
<sequence length="417" mass="47467">MLEREVTYNDLTIQFIGASGLPKMDVVGSADPYFIADLDGQLSIVSTVQTNTLQPVWNELWKVKNVPSNAELRVQVLDKDDGPKDDYIGRFTTNVEPGAKEEEIHGRITKRTKGTFWLKIESTPSTDRFPDRHQYVFDGPIRFSRHFSPTVGRLTHINDARLYSTWKMYIKGVRLFFGDEYQPWNRKYKAAQSIFQGPFALRASIHTAHKLLYARSTTNGFGIIDDKEDIFDIFRGGKEELGLKSTFQRRIKPAVYTYIISAEDDSFRFSETGAAFFVDFASKHALHANCCERVRYSGEFHPRPQGGWQNFRDDMYDNDVCWELVIDNNSGTYGPDPMMLPALKACMEYNFPGFGIVALDFNDPALKESVEACRAYATNLRGVRKEELQPHKHNEGEITLQHVASHTPGDTPPPPSN</sequence>
<comment type="caution">
    <text evidence="5">The sequence shown here is derived from an EMBL/GenBank/DDBJ whole genome shotgun (WGS) entry which is preliminary data.</text>
</comment>
<evidence type="ECO:0000256" key="2">
    <source>
        <dbReference type="ARBA" id="ARBA00022837"/>
    </source>
</evidence>
<reference evidence="5" key="2">
    <citation type="submission" date="2020-11" db="EMBL/GenBank/DDBJ databases">
        <authorList>
            <consortium name="DOE Joint Genome Institute"/>
            <person name="Kuo A."/>
            <person name="Miyauchi S."/>
            <person name="Kiss E."/>
            <person name="Drula E."/>
            <person name="Kohler A."/>
            <person name="Sanchez-Garcia M."/>
            <person name="Andreopoulos B."/>
            <person name="Barry K.W."/>
            <person name="Bonito G."/>
            <person name="Buee M."/>
            <person name="Carver A."/>
            <person name="Chen C."/>
            <person name="Cichocki N."/>
            <person name="Clum A."/>
            <person name="Culley D."/>
            <person name="Crous P.W."/>
            <person name="Fauchery L."/>
            <person name="Girlanda M."/>
            <person name="Hayes R."/>
            <person name="Keri Z."/>
            <person name="Labutti K."/>
            <person name="Lipzen A."/>
            <person name="Lombard V."/>
            <person name="Magnuson J."/>
            <person name="Maillard F."/>
            <person name="Morin E."/>
            <person name="Murat C."/>
            <person name="Nolan M."/>
            <person name="Ohm R."/>
            <person name="Pangilinan J."/>
            <person name="Pereira M."/>
            <person name="Perotto S."/>
            <person name="Peter M."/>
            <person name="Riley R."/>
            <person name="Sitrit Y."/>
            <person name="Stielow B."/>
            <person name="Szollosi G."/>
            <person name="Zifcakova L."/>
            <person name="Stursova M."/>
            <person name="Spatafora J.W."/>
            <person name="Tedersoo L."/>
            <person name="Vaario L.-M."/>
            <person name="Yamada A."/>
            <person name="Yan M."/>
            <person name="Wang P."/>
            <person name="Xu J."/>
            <person name="Bruns T."/>
            <person name="Baldrian P."/>
            <person name="Vilgalys R."/>
            <person name="Henrissat B."/>
            <person name="Grigoriev I.V."/>
            <person name="Hibbett D."/>
            <person name="Nagy L.G."/>
            <person name="Martin F.M."/>
        </authorList>
    </citation>
    <scope>NUCLEOTIDE SEQUENCE</scope>
    <source>
        <strain evidence="5">UH-Tt-Lm1</strain>
    </source>
</reference>
<feature type="domain" description="C2" evidence="4">
    <location>
        <begin position="1"/>
        <end position="108"/>
    </location>
</feature>
<dbReference type="PANTHER" id="PTHR45911:SF4">
    <property type="entry name" value="MULTIPLE C2 AND TRANSMEMBRANE DOMAIN-CONTAINING PROTEIN"/>
    <property type="match status" value="1"/>
</dbReference>
<evidence type="ECO:0000256" key="3">
    <source>
        <dbReference type="SAM" id="MobiDB-lite"/>
    </source>
</evidence>
<organism evidence="5 6">
    <name type="scientific">Thelephora terrestris</name>
    <dbReference type="NCBI Taxonomy" id="56493"/>
    <lineage>
        <taxon>Eukaryota</taxon>
        <taxon>Fungi</taxon>
        <taxon>Dikarya</taxon>
        <taxon>Basidiomycota</taxon>
        <taxon>Agaricomycotina</taxon>
        <taxon>Agaricomycetes</taxon>
        <taxon>Thelephorales</taxon>
        <taxon>Thelephoraceae</taxon>
        <taxon>Thelephora</taxon>
    </lineage>
</organism>
<keyword evidence="1" id="KW-0479">Metal-binding</keyword>
<dbReference type="InterPro" id="IPR035892">
    <property type="entry name" value="C2_domain_sf"/>
</dbReference>
<dbReference type="Pfam" id="PF00168">
    <property type="entry name" value="C2"/>
    <property type="match status" value="1"/>
</dbReference>